<proteinExistence type="evidence at transcript level"/>
<name>A0A891XH14_TINBI</name>
<dbReference type="EMBL" id="MW244699">
    <property type="protein sequence ID" value="QRN45233.1"/>
    <property type="molecule type" value="mRNA"/>
</dbReference>
<dbReference type="GO" id="GO:0005576">
    <property type="term" value="C:extracellular region"/>
    <property type="evidence" value="ECO:0007669"/>
    <property type="project" value="InterPro"/>
</dbReference>
<sequence length="226" mass="25697">MDNFGSLILFLTILSCGVTNEVLVNNPDMSEIYRPCCFTDVQCIREEFLKRNWFVDTTHLPSDPFSGDLFIPEIKIDESFFNLTIVLKDSKFGKLSNVEVVEFYVNNRTNRAVLSLAFSNFTVDSKATMLTTTMITGLSPCTEHKYETHARITNDLPKYDLGCGLDELDDPEVRCLFKTFNERITVAIQGSSLQLSPVFATYYMAALTKPRPTCDNVLWEDEPSYC</sequence>
<dbReference type="GO" id="GO:0005198">
    <property type="term" value="F:structural molecule activity"/>
    <property type="evidence" value="ECO:0007669"/>
    <property type="project" value="InterPro"/>
</dbReference>
<gene>
    <name evidence="2" type="primary">Fhx3</name>
</gene>
<evidence type="ECO:0000256" key="1">
    <source>
        <dbReference type="SAM" id="SignalP"/>
    </source>
</evidence>
<organism evidence="2">
    <name type="scientific">Tineola bisselliella</name>
    <name type="common">Webbing clothes moth</name>
    <name type="synonym">Tinea bisselliella</name>
    <dbReference type="NCBI Taxonomy" id="93883"/>
    <lineage>
        <taxon>Eukaryota</taxon>
        <taxon>Metazoa</taxon>
        <taxon>Ecdysozoa</taxon>
        <taxon>Arthropoda</taxon>
        <taxon>Hexapoda</taxon>
        <taxon>Insecta</taxon>
        <taxon>Pterygota</taxon>
        <taxon>Neoptera</taxon>
        <taxon>Endopterygota</taxon>
        <taxon>Lepidoptera</taxon>
        <taxon>Glossata</taxon>
        <taxon>Ditrysia</taxon>
        <taxon>Tineoidea</taxon>
        <taxon>Tineidae</taxon>
        <taxon>Tineinae</taxon>
        <taxon>Tineola</taxon>
    </lineage>
</organism>
<evidence type="ECO:0000313" key="2">
    <source>
        <dbReference type="EMBL" id="QRN45233.1"/>
    </source>
</evidence>
<feature type="signal peptide" evidence="1">
    <location>
        <begin position="1"/>
        <end position="19"/>
    </location>
</feature>
<protein>
    <submittedName>
        <fullName evidence="2">Fibrohexamerin-3</fullName>
    </submittedName>
</protein>
<dbReference type="InterPro" id="IPR009911">
    <property type="entry name" value="Fibroin_P25"/>
</dbReference>
<accession>A0A891XH14</accession>
<dbReference type="Pfam" id="PF07294">
    <property type="entry name" value="Fibroin_P25"/>
    <property type="match status" value="1"/>
</dbReference>
<reference evidence="2" key="1">
    <citation type="journal article" name="Insect Biochem. Mol. Biol.">
        <title>Silk of the common clothes moth, Tineola bisselliella, a cosmopolitan pest belonging to the basal ditrysian moth line.</title>
        <authorList>
            <person name="Rouhova L."/>
            <person name="Kludkiewicz B."/>
            <person name="Sehadova H."/>
            <person name="Sery M."/>
            <person name="Kucerova L."/>
            <person name="Konik P."/>
            <person name="Zurovec M."/>
        </authorList>
    </citation>
    <scope>NUCLEOTIDE SEQUENCE</scope>
    <source>
        <tissue evidence="2">Silk glands</tissue>
    </source>
</reference>
<dbReference type="AlphaFoldDB" id="A0A891XH14"/>
<keyword evidence="1" id="KW-0732">Signal</keyword>
<feature type="chain" id="PRO_5032429412" evidence="1">
    <location>
        <begin position="20"/>
        <end position="226"/>
    </location>
</feature>